<dbReference type="AlphaFoldDB" id="A0ABD5XVC3"/>
<dbReference type="EMBL" id="JBHSZG010000002">
    <property type="protein sequence ID" value="MFC7137788.1"/>
    <property type="molecule type" value="Genomic_DNA"/>
</dbReference>
<dbReference type="RefSeq" id="WP_284014799.1">
    <property type="nucleotide sequence ID" value="NZ_CP126157.1"/>
</dbReference>
<evidence type="ECO:0000259" key="3">
    <source>
        <dbReference type="PROSITE" id="PS51462"/>
    </source>
</evidence>
<accession>A0ABD5XVC3</accession>
<dbReference type="InterPro" id="IPR020476">
    <property type="entry name" value="Nudix_hydrolase"/>
</dbReference>
<reference evidence="4" key="1">
    <citation type="journal article" date="2014" name="Int. J. Syst. Evol. Microbiol.">
        <title>Complete genome sequence of Corynebacterium casei LMG S-19264T (=DSM 44701T), isolated from a smear-ripened cheese.</title>
        <authorList>
            <consortium name="US DOE Joint Genome Institute (JGI-PGF)"/>
            <person name="Walter F."/>
            <person name="Albersmeier A."/>
            <person name="Kalinowski J."/>
            <person name="Ruckert C."/>
        </authorList>
    </citation>
    <scope>NUCLEOTIDE SEQUENCE [LARGE SCALE GENOMIC DNA]</scope>
    <source>
        <strain evidence="4">NBRC 112578</strain>
    </source>
</reference>
<dbReference type="PRINTS" id="PR00502">
    <property type="entry name" value="NUDIXFAMILY"/>
</dbReference>
<keyword evidence="6" id="KW-1185">Reference proteome</keyword>
<dbReference type="GeneID" id="81123563"/>
<keyword evidence="2 4" id="KW-0378">Hydrolase</keyword>
<dbReference type="GO" id="GO:0016787">
    <property type="term" value="F:hydrolase activity"/>
    <property type="evidence" value="ECO:0007669"/>
    <property type="project" value="UniProtKB-KW"/>
</dbReference>
<feature type="domain" description="Nudix hydrolase" evidence="3">
    <location>
        <begin position="49"/>
        <end position="180"/>
    </location>
</feature>
<comment type="caution">
    <text evidence="4">The sequence shown here is derived from an EMBL/GenBank/DDBJ whole genome shotgun (WGS) entry which is preliminary data.</text>
</comment>
<dbReference type="PANTHER" id="PTHR43046:SF14">
    <property type="entry name" value="MUTT_NUDIX FAMILY PROTEIN"/>
    <property type="match status" value="1"/>
</dbReference>
<dbReference type="PROSITE" id="PS00893">
    <property type="entry name" value="NUDIX_BOX"/>
    <property type="match status" value="1"/>
</dbReference>
<dbReference type="Pfam" id="PF00293">
    <property type="entry name" value="NUDIX"/>
    <property type="match status" value="1"/>
</dbReference>
<dbReference type="InterPro" id="IPR020084">
    <property type="entry name" value="NUDIX_hydrolase_CS"/>
</dbReference>
<dbReference type="Gene3D" id="3.90.79.10">
    <property type="entry name" value="Nucleoside Triphosphate Pyrophosphohydrolase"/>
    <property type="match status" value="1"/>
</dbReference>
<dbReference type="EMBL" id="JBHSZG010000002">
    <property type="protein sequence ID" value="MFC7137615.1"/>
    <property type="molecule type" value="Genomic_DNA"/>
</dbReference>
<dbReference type="PANTHER" id="PTHR43046">
    <property type="entry name" value="GDP-MANNOSE MANNOSYL HYDROLASE"/>
    <property type="match status" value="1"/>
</dbReference>
<dbReference type="InterPro" id="IPR015797">
    <property type="entry name" value="NUDIX_hydrolase-like_dom_sf"/>
</dbReference>
<dbReference type="EC" id="3.6.-.-" evidence="4"/>
<reference evidence="6" key="2">
    <citation type="journal article" date="2019" name="Int. J. Syst. Evol. Microbiol.">
        <title>The Global Catalogue of Microorganisms (GCM) 10K type strain sequencing project: providing services to taxonomists for standard genome sequencing and annotation.</title>
        <authorList>
            <consortium name="The Broad Institute Genomics Platform"/>
            <consortium name="The Broad Institute Genome Sequencing Center for Infectious Disease"/>
            <person name="Wu L."/>
            <person name="Ma J."/>
        </authorList>
    </citation>
    <scope>NUCLEOTIDE SEQUENCE [LARGE SCALE GENOMIC DNA]</scope>
    <source>
        <strain evidence="6">DT92</strain>
    </source>
</reference>
<dbReference type="InterPro" id="IPR000086">
    <property type="entry name" value="NUDIX_hydrolase_dom"/>
</dbReference>
<dbReference type="CDD" id="cd02883">
    <property type="entry name" value="NUDIX_Hydrolase"/>
    <property type="match status" value="1"/>
</dbReference>
<evidence type="ECO:0000256" key="2">
    <source>
        <dbReference type="ARBA" id="ARBA00022801"/>
    </source>
</evidence>
<protein>
    <submittedName>
        <fullName evidence="4">NUDIX hydrolase</fullName>
        <ecNumber evidence="4">3.6.-.-</ecNumber>
    </submittedName>
</protein>
<evidence type="ECO:0000313" key="6">
    <source>
        <dbReference type="Proteomes" id="UP001596368"/>
    </source>
</evidence>
<evidence type="ECO:0000256" key="1">
    <source>
        <dbReference type="ARBA" id="ARBA00001946"/>
    </source>
</evidence>
<name>A0ABD5XVC3_9EURY</name>
<comment type="cofactor">
    <cofactor evidence="1">
        <name>Mg(2+)</name>
        <dbReference type="ChEBI" id="CHEBI:18420"/>
    </cofactor>
</comment>
<reference evidence="4" key="3">
    <citation type="submission" date="2024-09" db="EMBL/GenBank/DDBJ databases">
        <authorList>
            <person name="Sun Q."/>
        </authorList>
    </citation>
    <scope>NUCLEOTIDE SEQUENCE</scope>
    <source>
        <strain evidence="4">NBRC 112578</strain>
    </source>
</reference>
<dbReference type="SUPFAM" id="SSF55811">
    <property type="entry name" value="Nudix"/>
    <property type="match status" value="1"/>
</dbReference>
<dbReference type="Proteomes" id="UP001596368">
    <property type="component" value="Unassembled WGS sequence"/>
</dbReference>
<sequence length="180" mass="20707">MDIEGKTETEVRRRLNRLKDRYGSFDVHEETVENEPDFFEQGKEMAKEGWIGDAGAWVTDEEGRALMIRHKGAPDEWGMPGGGHEPGETMEETARREVREETGVECTVVDVNFARRKTIILESSPEERYYMLTVVFDARYEGGTIAIGDEEILEAKWFSEPPENVLDFVREQVAEWESDN</sequence>
<organism evidence="4 6">
    <name type="scientific">Halobaculum litoreum</name>
    <dbReference type="NCBI Taxonomy" id="3031998"/>
    <lineage>
        <taxon>Archaea</taxon>
        <taxon>Methanobacteriati</taxon>
        <taxon>Methanobacteriota</taxon>
        <taxon>Stenosarchaea group</taxon>
        <taxon>Halobacteria</taxon>
        <taxon>Halobacteriales</taxon>
        <taxon>Haloferacaceae</taxon>
        <taxon>Halobaculum</taxon>
    </lineage>
</organism>
<gene>
    <name evidence="4" type="ORF">ACFQRB_16480</name>
    <name evidence="5" type="ORF">ACFQRB_17610</name>
</gene>
<dbReference type="PROSITE" id="PS51462">
    <property type="entry name" value="NUDIX"/>
    <property type="match status" value="1"/>
</dbReference>
<evidence type="ECO:0000313" key="4">
    <source>
        <dbReference type="EMBL" id="MFC7137615.1"/>
    </source>
</evidence>
<evidence type="ECO:0000313" key="5">
    <source>
        <dbReference type="EMBL" id="MFC7137788.1"/>
    </source>
</evidence>
<proteinExistence type="predicted"/>